<comment type="catalytic activity">
    <reaction evidence="1 10">
        <text>[eIF5A protein]-deoxyhypusine + AH2 + O2 = [eIF5A protein]-hypusine + A + H2O</text>
        <dbReference type="Rhea" id="RHEA:14101"/>
        <dbReference type="Rhea" id="RHEA-COMP:10144"/>
        <dbReference type="Rhea" id="RHEA-COMP:12592"/>
        <dbReference type="ChEBI" id="CHEBI:13193"/>
        <dbReference type="ChEBI" id="CHEBI:15377"/>
        <dbReference type="ChEBI" id="CHEBI:15379"/>
        <dbReference type="ChEBI" id="CHEBI:17499"/>
        <dbReference type="ChEBI" id="CHEBI:82657"/>
        <dbReference type="ChEBI" id="CHEBI:91175"/>
        <dbReference type="EC" id="1.14.99.29"/>
    </reaction>
</comment>
<keyword evidence="4" id="KW-0677">Repeat</keyword>
<dbReference type="Proteomes" id="UP000594262">
    <property type="component" value="Unplaced"/>
</dbReference>
<feature type="repeat" description="HEAT" evidence="11">
    <location>
        <begin position="74"/>
        <end position="114"/>
    </location>
</feature>
<dbReference type="PANTHER" id="PTHR12697">
    <property type="entry name" value="PBS LYASE HEAT-LIKE PROTEIN"/>
    <property type="match status" value="1"/>
</dbReference>
<feature type="binding site" evidence="10">
    <location>
        <position position="93"/>
    </location>
    <ligand>
        <name>Fe cation</name>
        <dbReference type="ChEBI" id="CHEBI:24875"/>
        <label>1</label>
    </ligand>
</feature>
<reference evidence="12" key="1">
    <citation type="submission" date="2021-01" db="UniProtKB">
        <authorList>
            <consortium name="EnsemblMetazoa"/>
        </authorList>
    </citation>
    <scope>IDENTIFICATION</scope>
</reference>
<dbReference type="InterPro" id="IPR011989">
    <property type="entry name" value="ARM-like"/>
</dbReference>
<dbReference type="PANTHER" id="PTHR12697:SF5">
    <property type="entry name" value="DEOXYHYPUSINE HYDROXYLASE"/>
    <property type="match status" value="1"/>
</dbReference>
<evidence type="ECO:0000256" key="7">
    <source>
        <dbReference type="ARBA" id="ARBA00023033"/>
    </source>
</evidence>
<dbReference type="EnsemblMetazoa" id="CLYHEMT024779.1">
    <property type="protein sequence ID" value="CLYHEMP024779.1"/>
    <property type="gene ID" value="CLYHEMG024779"/>
</dbReference>
<dbReference type="GO" id="GO:0019135">
    <property type="term" value="F:deoxyhypusine monooxygenase activity"/>
    <property type="evidence" value="ECO:0007669"/>
    <property type="project" value="UniProtKB-UniRule"/>
</dbReference>
<dbReference type="Pfam" id="PF03130">
    <property type="entry name" value="HEAT_PBS"/>
    <property type="match status" value="1"/>
</dbReference>
<dbReference type="RefSeq" id="XP_066930596.1">
    <property type="nucleotide sequence ID" value="XM_067074495.1"/>
</dbReference>
<feature type="binding site" evidence="10">
    <location>
        <position position="215"/>
    </location>
    <ligand>
        <name>Fe cation</name>
        <dbReference type="ChEBI" id="CHEBI:24875"/>
        <label>2</label>
    </ligand>
</feature>
<dbReference type="InterPro" id="IPR016024">
    <property type="entry name" value="ARM-type_fold"/>
</dbReference>
<dbReference type="SMART" id="SM00567">
    <property type="entry name" value="EZ_HEAT"/>
    <property type="match status" value="6"/>
</dbReference>
<dbReference type="InterPro" id="IPR027517">
    <property type="entry name" value="Deoxyhypusine_hydroxylase"/>
</dbReference>
<evidence type="ECO:0000256" key="4">
    <source>
        <dbReference type="ARBA" id="ARBA00022737"/>
    </source>
</evidence>
<dbReference type="GO" id="GO:0046872">
    <property type="term" value="F:metal ion binding"/>
    <property type="evidence" value="ECO:0007669"/>
    <property type="project" value="UniProtKB-KW"/>
</dbReference>
<dbReference type="RefSeq" id="XP_066915149.1">
    <property type="nucleotide sequence ID" value="XM_067059048.1"/>
</dbReference>
<evidence type="ECO:0000256" key="11">
    <source>
        <dbReference type="PROSITE-ProRule" id="PRU00103"/>
    </source>
</evidence>
<evidence type="ECO:0000256" key="3">
    <source>
        <dbReference type="ARBA" id="ARBA00022723"/>
    </source>
</evidence>
<comment type="pathway">
    <text evidence="2 10">Protein modification; eIF5A hypusination.</text>
</comment>
<evidence type="ECO:0000256" key="1">
    <source>
        <dbReference type="ARBA" id="ARBA00000068"/>
    </source>
</evidence>
<comment type="similarity">
    <text evidence="10">Belongs to the deoxyhypusine hydroxylase family.</text>
</comment>
<dbReference type="Pfam" id="PF13646">
    <property type="entry name" value="HEAT_2"/>
    <property type="match status" value="2"/>
</dbReference>
<evidence type="ECO:0000256" key="9">
    <source>
        <dbReference type="ARBA" id="ARBA00045876"/>
    </source>
</evidence>
<evidence type="ECO:0000256" key="2">
    <source>
        <dbReference type="ARBA" id="ARBA00005041"/>
    </source>
</evidence>
<feature type="binding site" evidence="10">
    <location>
        <position position="60"/>
    </location>
    <ligand>
        <name>Fe cation</name>
        <dbReference type="ChEBI" id="CHEBI:24875"/>
        <label>1</label>
    </ligand>
</feature>
<dbReference type="HAMAP" id="MF_03101">
    <property type="entry name" value="Deoxyhypusine_hydroxylase"/>
    <property type="match status" value="1"/>
</dbReference>
<feature type="binding site" evidence="10">
    <location>
        <position position="214"/>
    </location>
    <ligand>
        <name>Fe cation</name>
        <dbReference type="ChEBI" id="CHEBI:24875"/>
        <label>2</label>
    </ligand>
</feature>
<comment type="function">
    <text evidence="9">Catalyzes the hydroxylation of the N(6)-(4-aminobutyl)-L-lysine intermediate produced by deoxyhypusine synthase/DHPS on a critical lysine of the eukaryotic translation initiation factor 5A/eIF-5A. This is the second step of the post-translational modification of that lysine into an unusual amino acid residue named hypusine. Hypusination is unique to mature eIF-5A factor and is essential for its function.</text>
</comment>
<dbReference type="SUPFAM" id="SSF48371">
    <property type="entry name" value="ARM repeat"/>
    <property type="match status" value="1"/>
</dbReference>
<evidence type="ECO:0000313" key="13">
    <source>
        <dbReference type="Proteomes" id="UP000594262"/>
    </source>
</evidence>
<dbReference type="FunFam" id="1.25.10.10:FF:000099">
    <property type="entry name" value="Deoxyhypusine hydroxylase"/>
    <property type="match status" value="1"/>
</dbReference>
<evidence type="ECO:0000256" key="10">
    <source>
        <dbReference type="HAMAP-Rule" id="MF_03101"/>
    </source>
</evidence>
<proteinExistence type="inferred from homology"/>
<feature type="binding site" evidence="10">
    <location>
        <position position="94"/>
    </location>
    <ligand>
        <name>Fe cation</name>
        <dbReference type="ChEBI" id="CHEBI:24875"/>
        <label>1</label>
    </ligand>
</feature>
<feature type="binding site" evidence="10">
    <location>
        <position position="248"/>
    </location>
    <ligand>
        <name>Fe cation</name>
        <dbReference type="ChEBI" id="CHEBI:24875"/>
        <label>2</label>
    </ligand>
</feature>
<dbReference type="InterPro" id="IPR004155">
    <property type="entry name" value="PBS_lyase_HEAT"/>
</dbReference>
<dbReference type="EC" id="1.14.99.29" evidence="10"/>
<dbReference type="InterPro" id="IPR021133">
    <property type="entry name" value="HEAT_type_2"/>
</dbReference>
<dbReference type="OrthoDB" id="421002at2759"/>
<name>A0A7M6DRE5_9CNID</name>
<evidence type="ECO:0000256" key="6">
    <source>
        <dbReference type="ARBA" id="ARBA00023004"/>
    </source>
</evidence>
<keyword evidence="13" id="KW-1185">Reference proteome</keyword>
<dbReference type="Gene3D" id="1.25.10.10">
    <property type="entry name" value="Leucine-rich Repeat Variant"/>
    <property type="match status" value="2"/>
</dbReference>
<feature type="binding site" evidence="10">
    <location>
        <position position="247"/>
    </location>
    <ligand>
        <name>Fe cation</name>
        <dbReference type="ChEBI" id="CHEBI:24875"/>
        <label>2</label>
    </ligand>
</feature>
<protein>
    <recommendedName>
        <fullName evidence="10">Deoxyhypusine hydroxylase</fullName>
        <shortName evidence="10">DOHH</shortName>
        <ecNumber evidence="10">1.14.99.29</ecNumber>
    </recommendedName>
    <alternativeName>
        <fullName evidence="10">Deoxyhypusine dioxygenase</fullName>
    </alternativeName>
    <alternativeName>
        <fullName evidence="10">Deoxyhypusine monooxygenase</fullName>
    </alternativeName>
</protein>
<organism evidence="12 13">
    <name type="scientific">Clytia hemisphaerica</name>
    <dbReference type="NCBI Taxonomy" id="252671"/>
    <lineage>
        <taxon>Eukaryota</taxon>
        <taxon>Metazoa</taxon>
        <taxon>Cnidaria</taxon>
        <taxon>Hydrozoa</taxon>
        <taxon>Hydroidolina</taxon>
        <taxon>Leptothecata</taxon>
        <taxon>Obeliida</taxon>
        <taxon>Clytiidae</taxon>
        <taxon>Clytia</taxon>
    </lineage>
</organism>
<dbReference type="GeneID" id="136802328"/>
<dbReference type="AlphaFoldDB" id="A0A7M6DRE5"/>
<evidence type="ECO:0000256" key="5">
    <source>
        <dbReference type="ARBA" id="ARBA00023002"/>
    </source>
</evidence>
<dbReference type="GeneID" id="136818137"/>
<accession>A0A7M6DRE5</accession>
<keyword evidence="8 10" id="KW-0386">Hypusine biosynthesis</keyword>
<dbReference type="UniPathway" id="UPA00354"/>
<dbReference type="PROSITE" id="PS50077">
    <property type="entry name" value="HEAT_REPEAT"/>
    <property type="match status" value="1"/>
</dbReference>
<comment type="function">
    <text evidence="10">Catalyzes the hydroxylation of the N(6)-(4-aminobutyl)-L-lysine intermediate to form hypusine, an essential post-translational modification only found in mature eIF-5A factor.</text>
</comment>
<keyword evidence="3 10" id="KW-0479">Metal-binding</keyword>
<sequence length="307" mass="34299">MPALKVSDEQIEKVSNVLLDVDRPLKERFRALFTLKNIGSDKCIDEIAKGFKDSSALLKHELAYCLGQMQNQKALPLLVSVLEDDNQEPIVRHEAGEAIGAIGSQDAIALIRKYARHSLPEIAETCQLALDRIDWIHNHGSDEGYQGDNPYQSVDPAPPMKGDDIDQLVETLLNEEETLFKRYRAMFALRNMSTPESIKGLCKGFSATSALFRHEIAFVLGQIADPVSTKSLITVLQKTEEHGMVRHECAEALGAIATPECLEVLEKYRKDNERVVRESCDIALDMCEYENSDQFQYADALGKTGDE</sequence>
<evidence type="ECO:0000256" key="8">
    <source>
        <dbReference type="ARBA" id="ARBA00023256"/>
    </source>
</evidence>
<keyword evidence="7 10" id="KW-0503">Monooxygenase</keyword>
<comment type="cofactor">
    <cofactor evidence="10">
        <name>Fe(2+)</name>
        <dbReference type="ChEBI" id="CHEBI:29033"/>
    </cofactor>
    <text evidence="10">Binds 2 Fe(2+) ions per subunit.</text>
</comment>
<keyword evidence="5 10" id="KW-0560">Oxidoreductase</keyword>
<evidence type="ECO:0000313" key="12">
    <source>
        <dbReference type="EnsemblMetazoa" id="CLYHEMP024779.1"/>
    </source>
</evidence>
<keyword evidence="6 10" id="KW-0408">Iron</keyword>
<feature type="binding site" evidence="10">
    <location>
        <position position="61"/>
    </location>
    <ligand>
        <name>Fe cation</name>
        <dbReference type="ChEBI" id="CHEBI:24875"/>
        <label>1</label>
    </ligand>
</feature>